<dbReference type="GO" id="GO:0005829">
    <property type="term" value="C:cytosol"/>
    <property type="evidence" value="ECO:0007669"/>
    <property type="project" value="TreeGrafter"/>
</dbReference>
<name>A0A2Z2HJ34_9ARCH</name>
<dbReference type="GO" id="GO:0006808">
    <property type="term" value="P:regulation of nitrogen utilization"/>
    <property type="evidence" value="ECO:0007669"/>
    <property type="project" value="InterPro"/>
</dbReference>
<evidence type="ECO:0000313" key="2">
    <source>
        <dbReference type="Proteomes" id="UP000249949"/>
    </source>
</evidence>
<dbReference type="Proteomes" id="UP000249949">
    <property type="component" value="Chromosome"/>
</dbReference>
<dbReference type="InterPro" id="IPR011322">
    <property type="entry name" value="N-reg_PII-like_a/b"/>
</dbReference>
<dbReference type="SMART" id="SM00938">
    <property type="entry name" value="P-II"/>
    <property type="match status" value="1"/>
</dbReference>
<reference evidence="1 2" key="1">
    <citation type="journal article" date="2017" name="Environ. Microbiol.">
        <title>Genome and epigenome of a novel marine Thaumarchaeota strain suggest viral infection, phosphorothioation DNA modification and multiple restriction systems.</title>
        <authorList>
            <person name="Ahlgren N.A."/>
            <person name="Chen Y."/>
            <person name="Needham D.M."/>
            <person name="Parada A.E."/>
            <person name="Sachdeva R."/>
            <person name="Trinh V."/>
            <person name="Chen T."/>
            <person name="Fuhrman J.A."/>
        </authorList>
    </citation>
    <scope>NUCLEOTIDE SEQUENCE [LARGE SCALE GENOMIC DNA]</scope>
    <source>
        <strain evidence="1 2">SPOT01</strain>
    </source>
</reference>
<protein>
    <submittedName>
        <fullName evidence="1">Putative nitrogen regulatory PII-like protein</fullName>
    </submittedName>
</protein>
<dbReference type="PANTHER" id="PTHR30115">
    <property type="entry name" value="NITROGEN REGULATORY PROTEIN P-II"/>
    <property type="match status" value="1"/>
</dbReference>
<organism evidence="1 2">
    <name type="scientific">Candidatus Nitrosomarinus catalinensis</name>
    <dbReference type="NCBI Taxonomy" id="1898749"/>
    <lineage>
        <taxon>Archaea</taxon>
        <taxon>Nitrososphaerota</taxon>
        <taxon>Nitrososphaeria</taxon>
        <taxon>Nitrosopumilales</taxon>
        <taxon>Nitrosopumilaceae</taxon>
        <taxon>Candidatus Nitrosomarinus</taxon>
    </lineage>
</organism>
<dbReference type="EMBL" id="CP021324">
    <property type="protein sequence ID" value="ARS63865.1"/>
    <property type="molecule type" value="Genomic_DNA"/>
</dbReference>
<dbReference type="GO" id="GO:0030234">
    <property type="term" value="F:enzyme regulator activity"/>
    <property type="evidence" value="ECO:0007669"/>
    <property type="project" value="InterPro"/>
</dbReference>
<dbReference type="AlphaFoldDB" id="A0A2Z2HJ34"/>
<dbReference type="PROSITE" id="PS51343">
    <property type="entry name" value="PII_GLNB_DOM"/>
    <property type="match status" value="1"/>
</dbReference>
<dbReference type="PRINTS" id="PR00340">
    <property type="entry name" value="PIIGLNB"/>
</dbReference>
<keyword evidence="2" id="KW-1185">Reference proteome</keyword>
<gene>
    <name evidence="1" type="ORF">NMSP_0235</name>
</gene>
<dbReference type="Pfam" id="PF00543">
    <property type="entry name" value="P-II"/>
    <property type="match status" value="1"/>
</dbReference>
<sequence length="113" mass="12290">MKKIEATIQINKIKMISDAITGIVEGFTILEGNGRGSGKRQNIRSERGTKTITAEYNKVAIISTIVDDAIVEKVCKIIEEEAYTGENTDGIIAISNIDSVFNIGTKKENSEAL</sequence>
<accession>A0A2Z2HJ34</accession>
<dbReference type="SUPFAM" id="SSF54913">
    <property type="entry name" value="GlnB-like"/>
    <property type="match status" value="1"/>
</dbReference>
<dbReference type="PANTHER" id="PTHR30115:SF11">
    <property type="entry name" value="NITROGEN REGULATORY PROTEIN P-II HOMOLOG"/>
    <property type="match status" value="1"/>
</dbReference>
<dbReference type="OrthoDB" id="10960at2157"/>
<evidence type="ECO:0000313" key="1">
    <source>
        <dbReference type="EMBL" id="ARS63865.1"/>
    </source>
</evidence>
<dbReference type="GO" id="GO:0005524">
    <property type="term" value="F:ATP binding"/>
    <property type="evidence" value="ECO:0007669"/>
    <property type="project" value="TreeGrafter"/>
</dbReference>
<dbReference type="Gene3D" id="3.30.70.120">
    <property type="match status" value="1"/>
</dbReference>
<dbReference type="GeneID" id="32900736"/>
<dbReference type="KEGG" id="nct:NMSP_0235"/>
<proteinExistence type="predicted"/>
<dbReference type="RefSeq" id="WP_086907082.1">
    <property type="nucleotide sequence ID" value="NZ_CP021324.1"/>
</dbReference>
<dbReference type="InterPro" id="IPR015867">
    <property type="entry name" value="N-reg_PII/ATP_PRibTrfase_C"/>
</dbReference>
<dbReference type="InterPro" id="IPR002187">
    <property type="entry name" value="N-reg_PII"/>
</dbReference>